<dbReference type="PANTHER" id="PTHR43133:SF8">
    <property type="entry name" value="RNA POLYMERASE SIGMA FACTOR HI_1459-RELATED"/>
    <property type="match status" value="1"/>
</dbReference>
<name>A0A7X0L140_9ACTN</name>
<protein>
    <submittedName>
        <fullName evidence="7">DNA-directed RNA polymerase specialized sigma24 family protein</fullName>
    </submittedName>
</protein>
<feature type="compositionally biased region" description="Pro residues" evidence="6">
    <location>
        <begin position="357"/>
        <end position="366"/>
    </location>
</feature>
<gene>
    <name evidence="7" type="ORF">BKA00_005031</name>
</gene>
<feature type="compositionally biased region" description="Polar residues" evidence="6">
    <location>
        <begin position="377"/>
        <end position="388"/>
    </location>
</feature>
<dbReference type="GO" id="GO:0000428">
    <property type="term" value="C:DNA-directed RNA polymerase complex"/>
    <property type="evidence" value="ECO:0007669"/>
    <property type="project" value="UniProtKB-KW"/>
</dbReference>
<dbReference type="Proteomes" id="UP000546324">
    <property type="component" value="Unassembled WGS sequence"/>
</dbReference>
<organism evidence="7 8">
    <name type="scientific">Actinomadura coerulea</name>
    <dbReference type="NCBI Taxonomy" id="46159"/>
    <lineage>
        <taxon>Bacteria</taxon>
        <taxon>Bacillati</taxon>
        <taxon>Actinomycetota</taxon>
        <taxon>Actinomycetes</taxon>
        <taxon>Streptosporangiales</taxon>
        <taxon>Thermomonosporaceae</taxon>
        <taxon>Actinomadura</taxon>
    </lineage>
</organism>
<dbReference type="RefSeq" id="WP_185028826.1">
    <property type="nucleotide sequence ID" value="NZ_JACHMQ010000001.1"/>
</dbReference>
<dbReference type="SUPFAM" id="SSF88659">
    <property type="entry name" value="Sigma3 and sigma4 domains of RNA polymerase sigma factors"/>
    <property type="match status" value="1"/>
</dbReference>
<dbReference type="Gene3D" id="1.10.10.10">
    <property type="entry name" value="Winged helix-like DNA-binding domain superfamily/Winged helix DNA-binding domain"/>
    <property type="match status" value="1"/>
</dbReference>
<evidence type="ECO:0000256" key="5">
    <source>
        <dbReference type="ARBA" id="ARBA00023163"/>
    </source>
</evidence>
<evidence type="ECO:0000256" key="6">
    <source>
        <dbReference type="SAM" id="MobiDB-lite"/>
    </source>
</evidence>
<feature type="compositionally biased region" description="Low complexity" evidence="6">
    <location>
        <begin position="367"/>
        <end position="376"/>
    </location>
</feature>
<comment type="caution">
    <text evidence="7">The sequence shown here is derived from an EMBL/GenBank/DDBJ whole genome shotgun (WGS) entry which is preliminary data.</text>
</comment>
<feature type="region of interest" description="Disordered" evidence="6">
    <location>
        <begin position="333"/>
        <end position="394"/>
    </location>
</feature>
<keyword evidence="2" id="KW-0805">Transcription regulation</keyword>
<keyword evidence="5" id="KW-0804">Transcription</keyword>
<evidence type="ECO:0000256" key="2">
    <source>
        <dbReference type="ARBA" id="ARBA00023015"/>
    </source>
</evidence>
<dbReference type="Gene3D" id="1.10.1740.10">
    <property type="match status" value="1"/>
</dbReference>
<keyword evidence="8" id="KW-1185">Reference proteome</keyword>
<evidence type="ECO:0000313" key="7">
    <source>
        <dbReference type="EMBL" id="MBB6398117.1"/>
    </source>
</evidence>
<dbReference type="GO" id="GO:0016987">
    <property type="term" value="F:sigma factor activity"/>
    <property type="evidence" value="ECO:0007669"/>
    <property type="project" value="UniProtKB-KW"/>
</dbReference>
<dbReference type="GO" id="GO:0006352">
    <property type="term" value="P:DNA-templated transcription initiation"/>
    <property type="evidence" value="ECO:0007669"/>
    <property type="project" value="InterPro"/>
</dbReference>
<evidence type="ECO:0000313" key="8">
    <source>
        <dbReference type="Proteomes" id="UP000546324"/>
    </source>
</evidence>
<reference evidence="7 8" key="1">
    <citation type="submission" date="2020-08" db="EMBL/GenBank/DDBJ databases">
        <title>Sequencing the genomes of 1000 actinobacteria strains.</title>
        <authorList>
            <person name="Klenk H.-P."/>
        </authorList>
    </citation>
    <scope>NUCLEOTIDE SEQUENCE [LARGE SCALE GENOMIC DNA]</scope>
    <source>
        <strain evidence="7 8">DSM 43675</strain>
    </source>
</reference>
<dbReference type="EMBL" id="JACHMQ010000001">
    <property type="protein sequence ID" value="MBB6398117.1"/>
    <property type="molecule type" value="Genomic_DNA"/>
</dbReference>
<dbReference type="SUPFAM" id="SSF88946">
    <property type="entry name" value="Sigma2 domain of RNA polymerase sigma factors"/>
    <property type="match status" value="1"/>
</dbReference>
<dbReference type="InterPro" id="IPR013325">
    <property type="entry name" value="RNA_pol_sigma_r2"/>
</dbReference>
<dbReference type="PANTHER" id="PTHR43133">
    <property type="entry name" value="RNA POLYMERASE ECF-TYPE SIGMA FACTO"/>
    <property type="match status" value="1"/>
</dbReference>
<dbReference type="InterPro" id="IPR039425">
    <property type="entry name" value="RNA_pol_sigma-70-like"/>
</dbReference>
<evidence type="ECO:0000256" key="3">
    <source>
        <dbReference type="ARBA" id="ARBA00023082"/>
    </source>
</evidence>
<comment type="similarity">
    <text evidence="1">Belongs to the sigma-70 factor family. ECF subfamily.</text>
</comment>
<accession>A0A7X0L140</accession>
<proteinExistence type="inferred from homology"/>
<evidence type="ECO:0000256" key="4">
    <source>
        <dbReference type="ARBA" id="ARBA00023125"/>
    </source>
</evidence>
<sequence length="394" mass="43272">MSDHLLVGTLRERDLGAPAAVYDAYAERLYAYCWFQLRGRDAAQVALRDTFIVAEAHIGELREPGRLGPWLYAIARLECARRMPSRHQVPDVPVASHDQEDVDQRITAWHAVLALPPLSREILELHVRHQLSVPDLAAVFGLSPRDVELALDGAHGELEAAVTAEILANKGPYDCAERALLLRERRGELTYDISKRLMEHARECSACEALRPRNVSAAKVYGLLPDAVPAPEMRLRVMSCFLDPELVGYRLFVATRVTEFRSDGFPVQTAFGRPDRAARQGQRWWFGRSRKTSKEEGAARLYAQVGRASAVLVTVALLSASGVASMYLVSAQREDRDEHAGPRPTATPGISQRPGPGWQPPAPPPASDAYDAIPSATFPSGSRTSSASAGLWTP</sequence>
<keyword evidence="4" id="KW-0238">DNA-binding</keyword>
<dbReference type="InterPro" id="IPR036388">
    <property type="entry name" value="WH-like_DNA-bd_sf"/>
</dbReference>
<keyword evidence="7" id="KW-0240">DNA-directed RNA polymerase</keyword>
<evidence type="ECO:0000256" key="1">
    <source>
        <dbReference type="ARBA" id="ARBA00010641"/>
    </source>
</evidence>
<dbReference type="InterPro" id="IPR013324">
    <property type="entry name" value="RNA_pol_sigma_r3/r4-like"/>
</dbReference>
<keyword evidence="3" id="KW-0731">Sigma factor</keyword>
<dbReference type="AlphaFoldDB" id="A0A7X0L140"/>
<dbReference type="GO" id="GO:0003677">
    <property type="term" value="F:DNA binding"/>
    <property type="evidence" value="ECO:0007669"/>
    <property type="project" value="UniProtKB-KW"/>
</dbReference>